<feature type="domain" description="Sigma 54 modulation/S30EA ribosomal protein C-terminal" evidence="7">
    <location>
        <begin position="120"/>
        <end position="175"/>
    </location>
</feature>
<dbReference type="PANTHER" id="PTHR33231">
    <property type="entry name" value="30S RIBOSOMAL PROTEIN"/>
    <property type="match status" value="1"/>
</dbReference>
<dbReference type="PANTHER" id="PTHR33231:SF1">
    <property type="entry name" value="30S RIBOSOMAL PROTEIN"/>
    <property type="match status" value="1"/>
</dbReference>
<evidence type="ECO:0000256" key="5">
    <source>
        <dbReference type="ARBA" id="ARBA00041148"/>
    </source>
</evidence>
<dbReference type="CDD" id="cd00552">
    <property type="entry name" value="RaiA"/>
    <property type="match status" value="1"/>
</dbReference>
<dbReference type="AlphaFoldDB" id="A0A239TKA5"/>
<comment type="function">
    <text evidence="6">Required for dimerization of active 70S ribosomes into 100S ribosomes in stationary phase; 100S ribosomes are translationally inactive and sometimes present during exponential growth.</text>
</comment>
<dbReference type="Pfam" id="PF02482">
    <property type="entry name" value="Ribosomal_S30AE"/>
    <property type="match status" value="1"/>
</dbReference>
<comment type="similarity">
    <text evidence="6">Belongs to the HPF/YfiA ribosome-associated protein family. Long HPF subfamily.</text>
</comment>
<evidence type="ECO:0000256" key="1">
    <source>
        <dbReference type="ARBA" id="ARBA00022490"/>
    </source>
</evidence>
<dbReference type="HAMAP" id="MF_00839">
    <property type="entry name" value="HPF"/>
    <property type="match status" value="1"/>
</dbReference>
<accession>A0A239TKA5</accession>
<dbReference type="NCBIfam" id="TIGR00741">
    <property type="entry name" value="yfiA"/>
    <property type="match status" value="1"/>
</dbReference>
<dbReference type="Gene3D" id="3.30.160.100">
    <property type="entry name" value="Ribosome hibernation promotion factor-like"/>
    <property type="match status" value="1"/>
</dbReference>
<dbReference type="InterPro" id="IPR034694">
    <property type="entry name" value="HPF_long/plastid"/>
</dbReference>
<dbReference type="eggNOG" id="COG1544">
    <property type="taxonomic scope" value="Bacteria"/>
</dbReference>
<keyword evidence="9" id="KW-1185">Reference proteome</keyword>
<comment type="subcellular location">
    <subcellularLocation>
        <location evidence="6">Cytoplasm</location>
    </subcellularLocation>
</comment>
<evidence type="ECO:0000256" key="6">
    <source>
        <dbReference type="HAMAP-Rule" id="MF_00839"/>
    </source>
</evidence>
<dbReference type="GO" id="GO:0045900">
    <property type="term" value="P:negative regulation of translational elongation"/>
    <property type="evidence" value="ECO:0007669"/>
    <property type="project" value="TreeGrafter"/>
</dbReference>
<dbReference type="GeneID" id="78506715"/>
<dbReference type="GO" id="GO:0043024">
    <property type="term" value="F:ribosomal small subunit binding"/>
    <property type="evidence" value="ECO:0007669"/>
    <property type="project" value="TreeGrafter"/>
</dbReference>
<dbReference type="InterPro" id="IPR038416">
    <property type="entry name" value="Ribosom_S30AE_C_sf"/>
</dbReference>
<evidence type="ECO:0000313" key="9">
    <source>
        <dbReference type="Proteomes" id="UP000215383"/>
    </source>
</evidence>
<evidence type="ECO:0000259" key="7">
    <source>
        <dbReference type="Pfam" id="PF16321"/>
    </source>
</evidence>
<comment type="subunit">
    <text evidence="6">Interacts with 100S ribosomes.</text>
</comment>
<dbReference type="EMBL" id="LT906446">
    <property type="protein sequence ID" value="SNU97063.1"/>
    <property type="molecule type" value="Genomic_DNA"/>
</dbReference>
<evidence type="ECO:0000256" key="3">
    <source>
        <dbReference type="ARBA" id="ARBA00038434"/>
    </source>
</evidence>
<comment type="subunit">
    <text evidence="4">Associates exclusively with 100S ribosomes, which are dimers of 70S ribosomes.</text>
</comment>
<dbReference type="GO" id="GO:0022627">
    <property type="term" value="C:cytosolic small ribosomal subunit"/>
    <property type="evidence" value="ECO:0007669"/>
    <property type="project" value="TreeGrafter"/>
</dbReference>
<dbReference type="InterPro" id="IPR050574">
    <property type="entry name" value="HPF/YfiA_ribosome-assoc"/>
</dbReference>
<protein>
    <recommendedName>
        <fullName evidence="5 6">Ribosome hibernation promoting factor</fullName>
        <shortName evidence="6">HPF</shortName>
    </recommendedName>
</protein>
<evidence type="ECO:0000256" key="2">
    <source>
        <dbReference type="ARBA" id="ARBA00022845"/>
    </source>
</evidence>
<name>A0A239TKA5_9FIRM</name>
<evidence type="ECO:0000313" key="8">
    <source>
        <dbReference type="EMBL" id="SNU97063.1"/>
    </source>
</evidence>
<keyword evidence="1 6" id="KW-0963">Cytoplasm</keyword>
<proteinExistence type="inferred from homology"/>
<comment type="similarity">
    <text evidence="3">Belongs to the HPF/YfiA ribosome-associated protein family. Short HPF subfamily.</text>
</comment>
<dbReference type="Pfam" id="PF16321">
    <property type="entry name" value="Ribosom_S30AE_C"/>
    <property type="match status" value="1"/>
</dbReference>
<dbReference type="SUPFAM" id="SSF69754">
    <property type="entry name" value="Ribosome binding protein Y (YfiA homologue)"/>
    <property type="match status" value="1"/>
</dbReference>
<dbReference type="Gene3D" id="3.30.505.50">
    <property type="entry name" value="Sigma 54 modulation/S30EA ribosomal protein, C-terminal domain"/>
    <property type="match status" value="1"/>
</dbReference>
<dbReference type="FunFam" id="3.30.505.50:FF:000001">
    <property type="entry name" value="Ribosome hibernation promoting factor"/>
    <property type="match status" value="1"/>
</dbReference>
<dbReference type="InterPro" id="IPR032528">
    <property type="entry name" value="Ribosom_S30AE_C"/>
</dbReference>
<dbReference type="RefSeq" id="WP_027889725.1">
    <property type="nucleotide sequence ID" value="NZ_CALXYH010000008.1"/>
</dbReference>
<organism evidence="8 9">
    <name type="scientific">Megamonas hypermegale</name>
    <dbReference type="NCBI Taxonomy" id="158847"/>
    <lineage>
        <taxon>Bacteria</taxon>
        <taxon>Bacillati</taxon>
        <taxon>Bacillota</taxon>
        <taxon>Negativicutes</taxon>
        <taxon>Selenomonadales</taxon>
        <taxon>Selenomonadaceae</taxon>
        <taxon>Megamonas</taxon>
    </lineage>
</organism>
<evidence type="ECO:0000256" key="4">
    <source>
        <dbReference type="ARBA" id="ARBA00038695"/>
    </source>
</evidence>
<dbReference type="OrthoDB" id="9794975at2"/>
<dbReference type="FunFam" id="3.30.160.100:FF:000001">
    <property type="entry name" value="Ribosome hibernation promoting factor"/>
    <property type="match status" value="1"/>
</dbReference>
<gene>
    <name evidence="8" type="primary">yvyD</name>
    <name evidence="6" type="synonym">hpf</name>
    <name evidence="8" type="ORF">SAMEA4364220_00690</name>
</gene>
<dbReference type="Proteomes" id="UP000215383">
    <property type="component" value="Chromosome 1"/>
</dbReference>
<reference evidence="8 9" key="1">
    <citation type="submission" date="2017-06" db="EMBL/GenBank/DDBJ databases">
        <authorList>
            <consortium name="Pathogen Informatics"/>
        </authorList>
    </citation>
    <scope>NUCLEOTIDE SEQUENCE [LARGE SCALE GENOMIC DNA]</scope>
    <source>
        <strain evidence="8 9">NCTC10570</strain>
    </source>
</reference>
<dbReference type="InterPro" id="IPR003489">
    <property type="entry name" value="RHF/RaiA"/>
</dbReference>
<keyword evidence="2 6" id="KW-0810">Translation regulation</keyword>
<sequence>MATFTIRGKNIEVTPALHDYVEKKIGKVTKYFDNVGEITVLLTVSKDRHIVEVTVPVQGILLRGQEATMDMYTSIDLVIEKIERQIRKYKTKLERRFREGSMKTELMSQGAGSGKHAEDEDAVIIKTKRFIVKPMDVQEAIMQMNLLNHDFFVYRDDKTEDVNVVYRRKDGKYGLIESGVQ</sequence>
<dbReference type="InterPro" id="IPR036567">
    <property type="entry name" value="RHF-like"/>
</dbReference>